<keyword evidence="2" id="KW-1185">Reference proteome</keyword>
<sequence>MTFDLTNYVEDFQSVHGLSKTFLCARNLMMGYLLVLRPLLPVVADQGVMVLEVVTQRMGNEEELETARVRCWEFIDSRLADGDVLDVESLGARAAICALYKESPDENVAYLLEFFMGLVCQIKLHEGSLEERVSYYFK</sequence>
<proteinExistence type="predicted"/>
<evidence type="ECO:0000313" key="2">
    <source>
        <dbReference type="Proteomes" id="UP001180081"/>
    </source>
</evidence>
<reference evidence="1" key="2">
    <citation type="submission" date="2023-06" db="EMBL/GenBank/DDBJ databases">
        <authorList>
            <person name="Lucena T."/>
            <person name="Sun Q."/>
        </authorList>
    </citation>
    <scope>NUCLEOTIDE SEQUENCE</scope>
    <source>
        <strain evidence="1">CECT 7703</strain>
    </source>
</reference>
<dbReference type="Proteomes" id="UP001180081">
    <property type="component" value="Unassembled WGS sequence"/>
</dbReference>
<evidence type="ECO:0000313" key="1">
    <source>
        <dbReference type="EMBL" id="MDN3577920.1"/>
    </source>
</evidence>
<accession>A0ABT8B7D1</accession>
<name>A0ABT8B7D1_9NEIS</name>
<reference evidence="1" key="1">
    <citation type="journal article" date="2014" name="Int. J. Syst. Evol. Microbiol.">
        <title>Complete genome of a new Firmicutes species belonging to the dominant human colonic microbiota ('Ruminococcus bicirculans') reveals two chromosomes and a selective capacity to utilize plant glucans.</title>
        <authorList>
            <consortium name="NISC Comparative Sequencing Program"/>
            <person name="Wegmann U."/>
            <person name="Louis P."/>
            <person name="Goesmann A."/>
            <person name="Henrissat B."/>
            <person name="Duncan S.H."/>
            <person name="Flint H.J."/>
        </authorList>
    </citation>
    <scope>NUCLEOTIDE SEQUENCE</scope>
    <source>
        <strain evidence="1">CECT 7703</strain>
    </source>
</reference>
<comment type="caution">
    <text evidence="1">The sequence shown here is derived from an EMBL/GenBank/DDBJ whole genome shotgun (WGS) entry which is preliminary data.</text>
</comment>
<dbReference type="EMBL" id="JAUFPU010000018">
    <property type="protein sequence ID" value="MDN3577920.1"/>
    <property type="molecule type" value="Genomic_DNA"/>
</dbReference>
<organism evidence="1 2">
    <name type="scientific">Chitinimonas viridis</name>
    <dbReference type="NCBI Taxonomy" id="664880"/>
    <lineage>
        <taxon>Bacteria</taxon>
        <taxon>Pseudomonadati</taxon>
        <taxon>Pseudomonadota</taxon>
        <taxon>Betaproteobacteria</taxon>
        <taxon>Neisseriales</taxon>
        <taxon>Chitinibacteraceae</taxon>
        <taxon>Chitinimonas</taxon>
    </lineage>
</organism>
<gene>
    <name evidence="1" type="ORF">QWZ03_14200</name>
</gene>
<protein>
    <submittedName>
        <fullName evidence="1">Uncharacterized protein</fullName>
    </submittedName>
</protein>
<dbReference type="RefSeq" id="WP_290333325.1">
    <property type="nucleotide sequence ID" value="NZ_JAUFPU010000018.1"/>
</dbReference>